<dbReference type="PANTHER" id="PTHR10763">
    <property type="entry name" value="CELL DIVISION CONTROL PROTEIN 6-RELATED"/>
    <property type="match status" value="1"/>
</dbReference>
<feature type="compositionally biased region" description="Basic and acidic residues" evidence="11">
    <location>
        <begin position="278"/>
        <end position="296"/>
    </location>
</feature>
<feature type="compositionally biased region" description="Basic residues" evidence="11">
    <location>
        <begin position="249"/>
        <end position="260"/>
    </location>
</feature>
<dbReference type="InterPro" id="IPR001025">
    <property type="entry name" value="BAH_dom"/>
</dbReference>
<comment type="caution">
    <text evidence="13">The sequence shown here is derived from an EMBL/GenBank/DDBJ whole genome shotgun (WGS) entry which is preliminary data.</text>
</comment>
<evidence type="ECO:0000259" key="12">
    <source>
        <dbReference type="PROSITE" id="PS51038"/>
    </source>
</evidence>
<feature type="compositionally biased region" description="Polar residues" evidence="11">
    <location>
        <begin position="13"/>
        <end position="25"/>
    </location>
</feature>
<dbReference type="InterPro" id="IPR003593">
    <property type="entry name" value="AAA+_ATPase"/>
</dbReference>
<dbReference type="GO" id="GO:0003682">
    <property type="term" value="F:chromatin binding"/>
    <property type="evidence" value="ECO:0007669"/>
    <property type="project" value="InterPro"/>
</dbReference>
<dbReference type="GO" id="GO:0016887">
    <property type="term" value="F:ATP hydrolysis activity"/>
    <property type="evidence" value="ECO:0007669"/>
    <property type="project" value="InterPro"/>
</dbReference>
<evidence type="ECO:0000256" key="2">
    <source>
        <dbReference type="ARBA" id="ARBA00008398"/>
    </source>
</evidence>
<dbReference type="Proteomes" id="UP000242525">
    <property type="component" value="Unassembled WGS sequence"/>
</dbReference>
<keyword evidence="4" id="KW-0479">Metal-binding</keyword>
<dbReference type="AlphaFoldDB" id="A0A0J9XE66"/>
<dbReference type="GO" id="GO:0006270">
    <property type="term" value="P:DNA replication initiation"/>
    <property type="evidence" value="ECO:0007669"/>
    <property type="project" value="TreeGrafter"/>
</dbReference>
<keyword evidence="7" id="KW-0460">Magnesium</keyword>
<keyword evidence="14" id="KW-1185">Reference proteome</keyword>
<keyword evidence="8 10" id="KW-0238">DNA-binding</keyword>
<evidence type="ECO:0000256" key="1">
    <source>
        <dbReference type="ARBA" id="ARBA00004123"/>
    </source>
</evidence>
<dbReference type="InterPro" id="IPR048867">
    <property type="entry name" value="WHD_ORC1"/>
</dbReference>
<evidence type="ECO:0000256" key="10">
    <source>
        <dbReference type="RuleBase" id="RU365058"/>
    </source>
</evidence>
<dbReference type="FunFam" id="3.40.50.300:FF:000199">
    <property type="entry name" value="Origin recognition complex subunit 1"/>
    <property type="match status" value="1"/>
</dbReference>
<dbReference type="GO" id="GO:0005524">
    <property type="term" value="F:ATP binding"/>
    <property type="evidence" value="ECO:0007669"/>
    <property type="project" value="UniProtKB-KW"/>
</dbReference>
<comment type="similarity">
    <text evidence="2 10">Belongs to the ORC1 family.</text>
</comment>
<feature type="compositionally biased region" description="Basic residues" evidence="11">
    <location>
        <begin position="26"/>
        <end position="36"/>
    </location>
</feature>
<comment type="function">
    <text evidence="10">Component of the origin recognition complex (ORC) that binds origins of replication. DNA-binding is ATP-dependent, however specific DNA sequences that define origins of replication have not been identified so far. ORC is required to assemble the pre-replication complex necessary to initiate DNA replication.</text>
</comment>
<dbReference type="GO" id="GO:0003688">
    <property type="term" value="F:DNA replication origin binding"/>
    <property type="evidence" value="ECO:0007669"/>
    <property type="project" value="TreeGrafter"/>
</dbReference>
<evidence type="ECO:0000313" key="14">
    <source>
        <dbReference type="Proteomes" id="UP000242525"/>
    </source>
</evidence>
<dbReference type="InterPro" id="IPR027417">
    <property type="entry name" value="P-loop_NTPase"/>
</dbReference>
<dbReference type="Pfam" id="PF21312">
    <property type="entry name" value="WHD_ORC1"/>
    <property type="match status" value="1"/>
</dbReference>
<dbReference type="InterPro" id="IPR054425">
    <property type="entry name" value="Cdc6_ORC1-like_ATPase_lid"/>
</dbReference>
<feature type="domain" description="BAH" evidence="12">
    <location>
        <begin position="47"/>
        <end position="166"/>
    </location>
</feature>
<keyword evidence="6 10" id="KW-0067">ATP-binding</keyword>
<keyword evidence="5 10" id="KW-0547">Nucleotide-binding</keyword>
<protein>
    <recommendedName>
        <fullName evidence="10">Origin recognition complex subunit 1</fullName>
    </recommendedName>
</protein>
<accession>A0A0J9XE66</accession>
<name>A0A0J9XE66_GEOCN</name>
<feature type="compositionally biased region" description="Polar residues" evidence="11">
    <location>
        <begin position="342"/>
        <end position="353"/>
    </location>
</feature>
<dbReference type="Pfam" id="PF22606">
    <property type="entry name" value="Cdc6-ORC-like_ATPase_lid"/>
    <property type="match status" value="1"/>
</dbReference>
<organism evidence="13 14">
    <name type="scientific">Geotrichum candidum</name>
    <name type="common">Oospora lactis</name>
    <name type="synonym">Dipodascus geotrichum</name>
    <dbReference type="NCBI Taxonomy" id="1173061"/>
    <lineage>
        <taxon>Eukaryota</taxon>
        <taxon>Fungi</taxon>
        <taxon>Dikarya</taxon>
        <taxon>Ascomycota</taxon>
        <taxon>Saccharomycotina</taxon>
        <taxon>Dipodascomycetes</taxon>
        <taxon>Dipodascales</taxon>
        <taxon>Dipodascaceae</taxon>
        <taxon>Geotrichum</taxon>
    </lineage>
</organism>
<sequence>MSENDWESIYPEQINTDSEANASPRRSQRKRGSPLRPVAVRRKADKKLFSLGDYVLMESGSRRDLEDDGVPHVGIIYDFSFNSKGFIEVRTVWFMRPEHTSIAREDTIDGEIYFTANEDRNSVTALIDTCDILSIFEYRKAGSLKEDQFLVRRGYEMNKGYTDEVDWDHLFIKTDLEGSLERIQTALEQSIKEMDLSKSTGKRSGITNISDDEPEPVIVIDDDIPRKRARKDNIDLISDKPDLPPTPSKGKHTPKKRGPKANKNAPVISTDILSNKPDLSKKSNQKDNESADRIEDISDSNDADSDEEFKAAHSDPEADEEEEFKPEKPAPATPRKRRIVNFPSTPTGRTPKSSPRKNKSPIKDFLRTPTRKIVIKPPRASSTLPTRLLDLGIEGNNLFSQHQAARNKLHVSMVPDSLPCRENEFSQIFLALESAINAETGSCIYVSGTPGTGKTATVREVISQLQLRCEEGELPEFAFLEINGMKLINPQEAYETLWEEISGQRISSSNAVTLLEKEFKNPNTERVPVLVLMDEMDQLVTKSQGVMYNFFNWPTFKNSKLIVVAVANTMDLPERMLSNKISSRLGLTRIQFPGYTHDQLREIIESRLLDISGEIVERDAIEFASRKVASVSGDARRALDICRRAVEISEIEARESGDKEAKVKISHIKKAIDETTHSPVFLYLQELPLACKVFLSAVLARVRRSGVIENPLGDILEETHRICKLSQRADKLMDIFYGGGQIRMNGFLKAVTELVEGGVLIQQNSKGERIGKIRLTIAEEEIMTAFKNDKDVEGMF</sequence>
<evidence type="ECO:0000256" key="11">
    <source>
        <dbReference type="SAM" id="MobiDB-lite"/>
    </source>
</evidence>
<dbReference type="InterPro" id="IPR003959">
    <property type="entry name" value="ATPase_AAA_core"/>
</dbReference>
<dbReference type="PANTHER" id="PTHR10763:SF23">
    <property type="entry name" value="ORIGIN RECOGNITION COMPLEX SUBUNIT 1"/>
    <property type="match status" value="1"/>
</dbReference>
<keyword evidence="3 10" id="KW-0235">DNA replication</keyword>
<comment type="subcellular location">
    <subcellularLocation>
        <location evidence="1 10">Nucleus</location>
    </subcellularLocation>
</comment>
<evidence type="ECO:0000256" key="9">
    <source>
        <dbReference type="ARBA" id="ARBA00023242"/>
    </source>
</evidence>
<dbReference type="GO" id="GO:0033314">
    <property type="term" value="P:mitotic DNA replication checkpoint signaling"/>
    <property type="evidence" value="ECO:0007669"/>
    <property type="project" value="TreeGrafter"/>
</dbReference>
<dbReference type="Gene3D" id="3.40.50.300">
    <property type="entry name" value="P-loop containing nucleotide triphosphate hydrolases"/>
    <property type="match status" value="1"/>
</dbReference>
<dbReference type="Pfam" id="PF00004">
    <property type="entry name" value="AAA"/>
    <property type="match status" value="1"/>
</dbReference>
<gene>
    <name evidence="13" type="ORF">BN980_GECA12s00538g</name>
</gene>
<dbReference type="EMBL" id="CCBN010000012">
    <property type="protein sequence ID" value="CDO55663.1"/>
    <property type="molecule type" value="Genomic_DNA"/>
</dbReference>
<dbReference type="InterPro" id="IPR043151">
    <property type="entry name" value="BAH_sf"/>
</dbReference>
<evidence type="ECO:0000313" key="13">
    <source>
        <dbReference type="EMBL" id="CDO55663.1"/>
    </source>
</evidence>
<proteinExistence type="inferred from homology"/>
<feature type="region of interest" description="Disordered" evidence="11">
    <location>
        <begin position="194"/>
        <end position="365"/>
    </location>
</feature>
<evidence type="ECO:0000256" key="6">
    <source>
        <dbReference type="ARBA" id="ARBA00022840"/>
    </source>
</evidence>
<dbReference type="SUPFAM" id="SSF82061">
    <property type="entry name" value="BAH domain"/>
    <property type="match status" value="1"/>
</dbReference>
<evidence type="ECO:0000256" key="4">
    <source>
        <dbReference type="ARBA" id="ARBA00022723"/>
    </source>
</evidence>
<feature type="compositionally biased region" description="Acidic residues" evidence="11">
    <location>
        <begin position="297"/>
        <end position="307"/>
    </location>
</feature>
<dbReference type="CDD" id="cd00009">
    <property type="entry name" value="AAA"/>
    <property type="match status" value="1"/>
</dbReference>
<feature type="compositionally biased region" description="Basic and acidic residues" evidence="11">
    <location>
        <begin position="223"/>
        <end position="242"/>
    </location>
</feature>
<dbReference type="OrthoDB" id="1926878at2759"/>
<dbReference type="GO" id="GO:0005664">
    <property type="term" value="C:nuclear origin of replication recognition complex"/>
    <property type="evidence" value="ECO:0007669"/>
    <property type="project" value="TreeGrafter"/>
</dbReference>
<keyword evidence="9 10" id="KW-0539">Nucleus</keyword>
<evidence type="ECO:0000256" key="3">
    <source>
        <dbReference type="ARBA" id="ARBA00022705"/>
    </source>
</evidence>
<dbReference type="Gene3D" id="2.30.30.490">
    <property type="match status" value="1"/>
</dbReference>
<evidence type="ECO:0000256" key="7">
    <source>
        <dbReference type="ARBA" id="ARBA00022842"/>
    </source>
</evidence>
<dbReference type="CDD" id="cd04370">
    <property type="entry name" value="BAH"/>
    <property type="match status" value="1"/>
</dbReference>
<dbReference type="PROSITE" id="PS51038">
    <property type="entry name" value="BAH"/>
    <property type="match status" value="1"/>
</dbReference>
<comment type="subunit">
    <text evidence="10">ORC is composed of six subunits.</text>
</comment>
<dbReference type="GO" id="GO:0046872">
    <property type="term" value="F:metal ion binding"/>
    <property type="evidence" value="ECO:0007669"/>
    <property type="project" value="UniProtKB-KW"/>
</dbReference>
<dbReference type="InterPro" id="IPR050311">
    <property type="entry name" value="ORC1/CDC6"/>
</dbReference>
<evidence type="ECO:0000256" key="8">
    <source>
        <dbReference type="ARBA" id="ARBA00023125"/>
    </source>
</evidence>
<dbReference type="SMART" id="SM00382">
    <property type="entry name" value="AAA"/>
    <property type="match status" value="1"/>
</dbReference>
<reference evidence="13" key="1">
    <citation type="submission" date="2014-03" db="EMBL/GenBank/DDBJ databases">
        <authorList>
            <person name="Casaregola S."/>
        </authorList>
    </citation>
    <scope>NUCLEOTIDE SEQUENCE [LARGE SCALE GENOMIC DNA]</scope>
    <source>
        <strain evidence="13">CLIB 918</strain>
    </source>
</reference>
<dbReference type="SUPFAM" id="SSF52540">
    <property type="entry name" value="P-loop containing nucleoside triphosphate hydrolases"/>
    <property type="match status" value="1"/>
</dbReference>
<feature type="region of interest" description="Disordered" evidence="11">
    <location>
        <begin position="1"/>
        <end position="36"/>
    </location>
</feature>
<dbReference type="STRING" id="1173061.A0A0J9XE66"/>
<evidence type="ECO:0000256" key="5">
    <source>
        <dbReference type="ARBA" id="ARBA00022741"/>
    </source>
</evidence>
<dbReference type="Gene3D" id="1.10.8.60">
    <property type="match status" value="1"/>
</dbReference>